<evidence type="ECO:0000256" key="3">
    <source>
        <dbReference type="SAM" id="SignalP"/>
    </source>
</evidence>
<keyword evidence="2" id="KW-1133">Transmembrane helix</keyword>
<organism evidence="4 5">
    <name type="scientific">Glonium stellatum</name>
    <dbReference type="NCBI Taxonomy" id="574774"/>
    <lineage>
        <taxon>Eukaryota</taxon>
        <taxon>Fungi</taxon>
        <taxon>Dikarya</taxon>
        <taxon>Ascomycota</taxon>
        <taxon>Pezizomycotina</taxon>
        <taxon>Dothideomycetes</taxon>
        <taxon>Pleosporomycetidae</taxon>
        <taxon>Gloniales</taxon>
        <taxon>Gloniaceae</taxon>
        <taxon>Glonium</taxon>
    </lineage>
</organism>
<protein>
    <recommendedName>
        <fullName evidence="6">Transmembrane protein</fullName>
    </recommendedName>
</protein>
<feature type="signal peptide" evidence="3">
    <location>
        <begin position="1"/>
        <end position="20"/>
    </location>
</feature>
<keyword evidence="3" id="KW-0732">Signal</keyword>
<keyword evidence="2" id="KW-0812">Transmembrane</keyword>
<keyword evidence="2" id="KW-0472">Membrane</keyword>
<evidence type="ECO:0000313" key="5">
    <source>
        <dbReference type="Proteomes" id="UP000250140"/>
    </source>
</evidence>
<feature type="region of interest" description="Disordered" evidence="1">
    <location>
        <begin position="140"/>
        <end position="180"/>
    </location>
</feature>
<proteinExistence type="predicted"/>
<dbReference type="AlphaFoldDB" id="A0A8E2FDB7"/>
<feature type="chain" id="PRO_5034693462" description="Transmembrane protein" evidence="3">
    <location>
        <begin position="21"/>
        <end position="201"/>
    </location>
</feature>
<keyword evidence="5" id="KW-1185">Reference proteome</keyword>
<gene>
    <name evidence="4" type="ORF">AOQ84DRAFT_384396</name>
</gene>
<dbReference type="OrthoDB" id="5425637at2759"/>
<dbReference type="EMBL" id="KV748507">
    <property type="protein sequence ID" value="OCL14934.1"/>
    <property type="molecule type" value="Genomic_DNA"/>
</dbReference>
<evidence type="ECO:0000256" key="1">
    <source>
        <dbReference type="SAM" id="MobiDB-lite"/>
    </source>
</evidence>
<name>A0A8E2FDB7_9PEZI</name>
<dbReference type="Proteomes" id="UP000250140">
    <property type="component" value="Unassembled WGS sequence"/>
</dbReference>
<reference evidence="4 5" key="1">
    <citation type="journal article" date="2016" name="Nat. Commun.">
        <title>Ectomycorrhizal ecology is imprinted in the genome of the dominant symbiotic fungus Cenococcum geophilum.</title>
        <authorList>
            <consortium name="DOE Joint Genome Institute"/>
            <person name="Peter M."/>
            <person name="Kohler A."/>
            <person name="Ohm R.A."/>
            <person name="Kuo A."/>
            <person name="Krutzmann J."/>
            <person name="Morin E."/>
            <person name="Arend M."/>
            <person name="Barry K.W."/>
            <person name="Binder M."/>
            <person name="Choi C."/>
            <person name="Clum A."/>
            <person name="Copeland A."/>
            <person name="Grisel N."/>
            <person name="Haridas S."/>
            <person name="Kipfer T."/>
            <person name="LaButti K."/>
            <person name="Lindquist E."/>
            <person name="Lipzen A."/>
            <person name="Maire R."/>
            <person name="Meier B."/>
            <person name="Mihaltcheva S."/>
            <person name="Molinier V."/>
            <person name="Murat C."/>
            <person name="Poggeler S."/>
            <person name="Quandt C.A."/>
            <person name="Sperisen C."/>
            <person name="Tritt A."/>
            <person name="Tisserant E."/>
            <person name="Crous P.W."/>
            <person name="Henrissat B."/>
            <person name="Nehls U."/>
            <person name="Egli S."/>
            <person name="Spatafora J.W."/>
            <person name="Grigoriev I.V."/>
            <person name="Martin F.M."/>
        </authorList>
    </citation>
    <scope>NUCLEOTIDE SEQUENCE [LARGE SCALE GENOMIC DNA]</scope>
    <source>
        <strain evidence="4 5">CBS 207.34</strain>
    </source>
</reference>
<feature type="transmembrane region" description="Helical" evidence="2">
    <location>
        <begin position="84"/>
        <end position="109"/>
    </location>
</feature>
<accession>A0A8E2FDB7</accession>
<evidence type="ECO:0000313" key="4">
    <source>
        <dbReference type="EMBL" id="OCL14934.1"/>
    </source>
</evidence>
<feature type="region of interest" description="Disordered" evidence="1">
    <location>
        <begin position="49"/>
        <end position="72"/>
    </location>
</feature>
<evidence type="ECO:0000256" key="2">
    <source>
        <dbReference type="SAM" id="Phobius"/>
    </source>
</evidence>
<evidence type="ECO:0008006" key="6">
    <source>
        <dbReference type="Google" id="ProtNLM"/>
    </source>
</evidence>
<sequence length="201" mass="21246">MKRSFVLLAVCALLPLFVLAQDTTVHSTQTVQVTHTATLAAASAAATTQPADQGYNGGSDNPVDPNTAGASGSSSGAFSLSKGALAAIITVVVLVVVGGIASVTLFYLAKKRQWDVRQSFRRASRRLTGRSDITKINRQTRRTGVRMASPPPSSKNMLRDIEKGAPASGEKGRTTTTITSTFEVETPVAKSWTSKFFGSKK</sequence>